<feature type="domain" description="Ubiquitin-like" evidence="1">
    <location>
        <begin position="126"/>
        <end position="209"/>
    </location>
</feature>
<dbReference type="SUPFAM" id="SSF54236">
    <property type="entry name" value="Ubiquitin-like"/>
    <property type="match status" value="2"/>
</dbReference>
<reference evidence="2" key="1">
    <citation type="journal article" date="2020" name="Stud. Mycol.">
        <title>101 Dothideomycetes genomes: a test case for predicting lifestyles and emergence of pathogens.</title>
        <authorList>
            <person name="Haridas S."/>
            <person name="Albert R."/>
            <person name="Binder M."/>
            <person name="Bloem J."/>
            <person name="Labutti K."/>
            <person name="Salamov A."/>
            <person name="Andreopoulos B."/>
            <person name="Baker S."/>
            <person name="Barry K."/>
            <person name="Bills G."/>
            <person name="Bluhm B."/>
            <person name="Cannon C."/>
            <person name="Castanera R."/>
            <person name="Culley D."/>
            <person name="Daum C."/>
            <person name="Ezra D."/>
            <person name="Gonzalez J."/>
            <person name="Henrissat B."/>
            <person name="Kuo A."/>
            <person name="Liang C."/>
            <person name="Lipzen A."/>
            <person name="Lutzoni F."/>
            <person name="Magnuson J."/>
            <person name="Mondo S."/>
            <person name="Nolan M."/>
            <person name="Ohm R."/>
            <person name="Pangilinan J."/>
            <person name="Park H.-J."/>
            <person name="Ramirez L."/>
            <person name="Alfaro M."/>
            <person name="Sun H."/>
            <person name="Tritt A."/>
            <person name="Yoshinaga Y."/>
            <person name="Zwiers L.-H."/>
            <person name="Turgeon B."/>
            <person name="Goodwin S."/>
            <person name="Spatafora J."/>
            <person name="Crous P."/>
            <person name="Grigoriev I."/>
        </authorList>
    </citation>
    <scope>NUCLEOTIDE SEQUENCE</scope>
    <source>
        <strain evidence="2">CBS 113979</strain>
    </source>
</reference>
<sequence>MSYMDKFEQLQVESADGDTKIPIHGMYKDMTIAKFKAAVSSRIPDPRATAKSIQLFSLGEEMSNVRTLRSYDLTDSDIITFVYSDVAPSLLSTTSSATETPPSYSSSCSTAASTTDTIIPQNATAASVFVKDMRGKTHSLRNMPLSSTIGDLLLKLKQQASIDTDHVLLIYGGKPLNGGGGEKDLLRTLVDVGIKDQCTIQGCWKEKGGVTID</sequence>
<dbReference type="Proteomes" id="UP000800041">
    <property type="component" value="Unassembled WGS sequence"/>
</dbReference>
<dbReference type="CDD" id="cd17039">
    <property type="entry name" value="Ubl_ubiquitin_like"/>
    <property type="match status" value="2"/>
</dbReference>
<dbReference type="InterPro" id="IPR029071">
    <property type="entry name" value="Ubiquitin-like_domsf"/>
</dbReference>
<dbReference type="OrthoDB" id="428577at2759"/>
<keyword evidence="3" id="KW-1185">Reference proteome</keyword>
<dbReference type="Pfam" id="PF00240">
    <property type="entry name" value="ubiquitin"/>
    <property type="match status" value="2"/>
</dbReference>
<organism evidence="2 3">
    <name type="scientific">Aulographum hederae CBS 113979</name>
    <dbReference type="NCBI Taxonomy" id="1176131"/>
    <lineage>
        <taxon>Eukaryota</taxon>
        <taxon>Fungi</taxon>
        <taxon>Dikarya</taxon>
        <taxon>Ascomycota</taxon>
        <taxon>Pezizomycotina</taxon>
        <taxon>Dothideomycetes</taxon>
        <taxon>Pleosporomycetidae</taxon>
        <taxon>Aulographales</taxon>
        <taxon>Aulographaceae</taxon>
    </lineage>
</organism>
<dbReference type="InterPro" id="IPR000626">
    <property type="entry name" value="Ubiquitin-like_dom"/>
</dbReference>
<dbReference type="EMBL" id="ML977178">
    <property type="protein sequence ID" value="KAF1983112.1"/>
    <property type="molecule type" value="Genomic_DNA"/>
</dbReference>
<proteinExistence type="predicted"/>
<evidence type="ECO:0000259" key="1">
    <source>
        <dbReference type="PROSITE" id="PS50053"/>
    </source>
</evidence>
<protein>
    <recommendedName>
        <fullName evidence="1">Ubiquitin-like domain-containing protein</fullName>
    </recommendedName>
</protein>
<dbReference type="AlphaFoldDB" id="A0A6G1GQL9"/>
<dbReference type="Gene3D" id="3.10.20.90">
    <property type="entry name" value="Phosphatidylinositol 3-kinase Catalytic Subunit, Chain A, domain 1"/>
    <property type="match status" value="1"/>
</dbReference>
<evidence type="ECO:0000313" key="2">
    <source>
        <dbReference type="EMBL" id="KAF1983112.1"/>
    </source>
</evidence>
<evidence type="ECO:0000313" key="3">
    <source>
        <dbReference type="Proteomes" id="UP000800041"/>
    </source>
</evidence>
<dbReference type="PROSITE" id="PS50053">
    <property type="entry name" value="UBIQUITIN_2"/>
    <property type="match status" value="1"/>
</dbReference>
<gene>
    <name evidence="2" type="ORF">K402DRAFT_466348</name>
</gene>
<name>A0A6G1GQL9_9PEZI</name>
<accession>A0A6G1GQL9</accession>